<gene>
    <name evidence="3" type="ORF">AK812_SmicGene8068</name>
</gene>
<dbReference type="SUPFAM" id="SSF53335">
    <property type="entry name" value="S-adenosyl-L-methionine-dependent methyltransferases"/>
    <property type="match status" value="1"/>
</dbReference>
<evidence type="ECO:0000313" key="3">
    <source>
        <dbReference type="EMBL" id="OLQ08393.1"/>
    </source>
</evidence>
<keyword evidence="4" id="KW-1185">Reference proteome</keyword>
<dbReference type="InterPro" id="IPR029063">
    <property type="entry name" value="SAM-dependent_MTases_sf"/>
</dbReference>
<dbReference type="PANTHER" id="PTHR24184">
    <property type="entry name" value="SI:CH211-189E2.2"/>
    <property type="match status" value="1"/>
</dbReference>
<sequence>MRIARPPPQLTEERFTAVSILSKPKPLKPRKLDSNDSGSVWQVVFRQLDPIDPQRGSILSKPKPLKPRKLDSNDSGSVWQVVFRQLDPIDPQRGPFVPIWEVPLPRCNEEAAGADRSEYSVSQANWSVFVGASCLGRNGQTALHVAALHGETEAVKVLLSTQSFEEEVDRKDRWGRTALHCAVERGHAKAAVAIAEHPYFTAFAARTLWGLDASAMASESLREELAEANRRRLSHSPGAETKGAVSSRILVMLPYLPYGYGQASMPDLVAQAVGPFLFEAAACWPQDTSNARATCCKGGAADCFTALHTRRRCCWESATLTYGLEMVDTWEPLEQSAIPTWRALNDDVSLVNWLQKNPSSMRLRPTQPMASCVQQGSGLLLSWLQSLKGCLKDAKCSIPPPPTPPLSSLSNSSLCAPLLSLSMMDAYADLWSLWSGRTPSAASADPRQRLRALRGALQRHNTHLWQVAAASRWPWKGRPLIRFGSSSGERYHTIAEILETYCRTSHRSRLIYVEVGIFEGDTPLHLAKVALPAMKEMHLIEPDRWLLQLAGARVASAAQSQRWSSCFHSHSSLMPLTSSTHPLGNANPGSLRPAEAARFVCLEPPDRIDGRVFLHFANATVASTRFVPGSLDVAFLDASPGSFQVVLHHLESYWALLRSGGILLGHDFYHVHTSYEKFNDIVGAALAFAARHGRHLFLGADQLFWIVKRDERGGLRPRRRICTFQTPAEESKEQACRLSTDLSVLRSEVLQKAGLHAEARERAGKEVLAAKREVMAKATAVARAAQRDSTTRARERQSPPKRVGSM</sequence>
<name>A0A1Q9ELR3_SYMMI</name>
<dbReference type="InterPro" id="IPR036770">
    <property type="entry name" value="Ankyrin_rpt-contain_sf"/>
</dbReference>
<feature type="repeat" description="ANK" evidence="1">
    <location>
        <begin position="138"/>
        <end position="170"/>
    </location>
</feature>
<feature type="compositionally biased region" description="Basic and acidic residues" evidence="2">
    <location>
        <begin position="785"/>
        <end position="798"/>
    </location>
</feature>
<dbReference type="Pfam" id="PF13578">
    <property type="entry name" value="Methyltransf_24"/>
    <property type="match status" value="1"/>
</dbReference>
<evidence type="ECO:0000313" key="4">
    <source>
        <dbReference type="Proteomes" id="UP000186817"/>
    </source>
</evidence>
<dbReference type="AlphaFoldDB" id="A0A1Q9ELR3"/>
<dbReference type="PROSITE" id="PS50297">
    <property type="entry name" value="ANK_REP_REGION"/>
    <property type="match status" value="1"/>
</dbReference>
<dbReference type="Proteomes" id="UP000186817">
    <property type="component" value="Unassembled WGS sequence"/>
</dbReference>
<dbReference type="PANTHER" id="PTHR24184:SF11">
    <property type="entry name" value="ANKYRIN REPEAT AND SOCS BOX CONTAINING 3"/>
    <property type="match status" value="1"/>
</dbReference>
<protein>
    <submittedName>
        <fullName evidence="3">Uncharacterized protein</fullName>
    </submittedName>
</protein>
<keyword evidence="1" id="KW-0040">ANK repeat</keyword>
<comment type="caution">
    <text evidence="3">The sequence shown here is derived from an EMBL/GenBank/DDBJ whole genome shotgun (WGS) entry which is preliminary data.</text>
</comment>
<dbReference type="SMART" id="SM00248">
    <property type="entry name" value="ANK"/>
    <property type="match status" value="2"/>
</dbReference>
<accession>A0A1Q9ELR3</accession>
<dbReference type="OrthoDB" id="428341at2759"/>
<dbReference type="PROSITE" id="PS50088">
    <property type="entry name" value="ANK_REPEAT"/>
    <property type="match status" value="1"/>
</dbReference>
<dbReference type="InterPro" id="IPR002110">
    <property type="entry name" value="Ankyrin_rpt"/>
</dbReference>
<dbReference type="SUPFAM" id="SSF48403">
    <property type="entry name" value="Ankyrin repeat"/>
    <property type="match status" value="1"/>
</dbReference>
<dbReference type="Gene3D" id="3.40.50.150">
    <property type="entry name" value="Vaccinia Virus protein VP39"/>
    <property type="match status" value="1"/>
</dbReference>
<feature type="region of interest" description="Disordered" evidence="2">
    <location>
        <begin position="779"/>
        <end position="806"/>
    </location>
</feature>
<reference evidence="3 4" key="1">
    <citation type="submission" date="2016-02" db="EMBL/GenBank/DDBJ databases">
        <title>Genome analysis of coral dinoflagellate symbionts highlights evolutionary adaptations to a symbiotic lifestyle.</title>
        <authorList>
            <person name="Aranda M."/>
            <person name="Li Y."/>
            <person name="Liew Y.J."/>
            <person name="Baumgarten S."/>
            <person name="Simakov O."/>
            <person name="Wilson M."/>
            <person name="Piel J."/>
            <person name="Ashoor H."/>
            <person name="Bougouffa S."/>
            <person name="Bajic V.B."/>
            <person name="Ryu T."/>
            <person name="Ravasi T."/>
            <person name="Bayer T."/>
            <person name="Micklem G."/>
            <person name="Kim H."/>
            <person name="Bhak J."/>
            <person name="Lajeunesse T.C."/>
            <person name="Voolstra C.R."/>
        </authorList>
    </citation>
    <scope>NUCLEOTIDE SEQUENCE [LARGE SCALE GENOMIC DNA]</scope>
    <source>
        <strain evidence="3 4">CCMP2467</strain>
    </source>
</reference>
<evidence type="ECO:0000256" key="2">
    <source>
        <dbReference type="SAM" id="MobiDB-lite"/>
    </source>
</evidence>
<dbReference type="EMBL" id="LSRX01000118">
    <property type="protein sequence ID" value="OLQ08393.1"/>
    <property type="molecule type" value="Genomic_DNA"/>
</dbReference>
<dbReference type="Pfam" id="PF12796">
    <property type="entry name" value="Ank_2"/>
    <property type="match status" value="1"/>
</dbReference>
<proteinExistence type="predicted"/>
<evidence type="ECO:0000256" key="1">
    <source>
        <dbReference type="PROSITE-ProRule" id="PRU00023"/>
    </source>
</evidence>
<organism evidence="3 4">
    <name type="scientific">Symbiodinium microadriaticum</name>
    <name type="common">Dinoflagellate</name>
    <name type="synonym">Zooxanthella microadriatica</name>
    <dbReference type="NCBI Taxonomy" id="2951"/>
    <lineage>
        <taxon>Eukaryota</taxon>
        <taxon>Sar</taxon>
        <taxon>Alveolata</taxon>
        <taxon>Dinophyceae</taxon>
        <taxon>Suessiales</taxon>
        <taxon>Symbiodiniaceae</taxon>
        <taxon>Symbiodinium</taxon>
    </lineage>
</organism>
<dbReference type="Gene3D" id="1.25.40.20">
    <property type="entry name" value="Ankyrin repeat-containing domain"/>
    <property type="match status" value="1"/>
</dbReference>